<gene>
    <name evidence="1" type="ORF">LCGC14_1262550</name>
</gene>
<reference evidence="1" key="1">
    <citation type="journal article" date="2015" name="Nature">
        <title>Complex archaea that bridge the gap between prokaryotes and eukaryotes.</title>
        <authorList>
            <person name="Spang A."/>
            <person name="Saw J.H."/>
            <person name="Jorgensen S.L."/>
            <person name="Zaremba-Niedzwiedzka K."/>
            <person name="Martijn J."/>
            <person name="Lind A.E."/>
            <person name="van Eijk R."/>
            <person name="Schleper C."/>
            <person name="Guy L."/>
            <person name="Ettema T.J."/>
        </authorList>
    </citation>
    <scope>NUCLEOTIDE SEQUENCE</scope>
</reference>
<name>A0A0F9LLL6_9ZZZZ</name>
<organism evidence="1">
    <name type="scientific">marine sediment metagenome</name>
    <dbReference type="NCBI Taxonomy" id="412755"/>
    <lineage>
        <taxon>unclassified sequences</taxon>
        <taxon>metagenomes</taxon>
        <taxon>ecological metagenomes</taxon>
    </lineage>
</organism>
<proteinExistence type="predicted"/>
<dbReference type="AlphaFoldDB" id="A0A0F9LLL6"/>
<sequence>MPLTAKGKRVLAAMVKTYGSVKAARRVFHASVNAGKIRGVERRKHKS</sequence>
<comment type="caution">
    <text evidence="1">The sequence shown here is derived from an EMBL/GenBank/DDBJ whole genome shotgun (WGS) entry which is preliminary data.</text>
</comment>
<accession>A0A0F9LLL6</accession>
<evidence type="ECO:0000313" key="1">
    <source>
        <dbReference type="EMBL" id="KKM88061.1"/>
    </source>
</evidence>
<protein>
    <submittedName>
        <fullName evidence="1">Uncharacterized protein</fullName>
    </submittedName>
</protein>
<dbReference type="EMBL" id="LAZR01007012">
    <property type="protein sequence ID" value="KKM88061.1"/>
    <property type="molecule type" value="Genomic_DNA"/>
</dbReference>